<feature type="region of interest" description="Disordered" evidence="1">
    <location>
        <begin position="207"/>
        <end position="274"/>
    </location>
</feature>
<organism evidence="3">
    <name type="scientific">Melampsora larici-populina (strain 98AG31 / pathotype 3-4-7)</name>
    <name type="common">Poplar leaf rust fungus</name>
    <dbReference type="NCBI Taxonomy" id="747676"/>
    <lineage>
        <taxon>Eukaryota</taxon>
        <taxon>Fungi</taxon>
        <taxon>Dikarya</taxon>
        <taxon>Basidiomycota</taxon>
        <taxon>Pucciniomycotina</taxon>
        <taxon>Pucciniomycetes</taxon>
        <taxon>Pucciniales</taxon>
        <taxon>Melampsoraceae</taxon>
        <taxon>Melampsora</taxon>
    </lineage>
</organism>
<protein>
    <submittedName>
        <fullName evidence="2">Uncharacterized protein</fullName>
    </submittedName>
</protein>
<evidence type="ECO:0000256" key="1">
    <source>
        <dbReference type="SAM" id="MobiDB-lite"/>
    </source>
</evidence>
<dbReference type="GO" id="GO:0000151">
    <property type="term" value="C:ubiquitin ligase complex"/>
    <property type="evidence" value="ECO:0007669"/>
    <property type="project" value="TreeGrafter"/>
</dbReference>
<dbReference type="STRING" id="747676.F4S384"/>
<evidence type="ECO:0000313" key="2">
    <source>
        <dbReference type="EMBL" id="EGG00940.1"/>
    </source>
</evidence>
<keyword evidence="3" id="KW-1185">Reference proteome</keyword>
<gene>
    <name evidence="2" type="ORF">MELLADRAFT_92911</name>
</gene>
<dbReference type="GeneID" id="18936409"/>
<dbReference type="PANTHER" id="PTHR31531">
    <property type="entry name" value="E3 UBIQUITIN-PROTEIN LIGASE E3D FAMILY MEMBER"/>
    <property type="match status" value="1"/>
</dbReference>
<evidence type="ECO:0000313" key="3">
    <source>
        <dbReference type="Proteomes" id="UP000001072"/>
    </source>
</evidence>
<proteinExistence type="predicted"/>
<dbReference type="Proteomes" id="UP000001072">
    <property type="component" value="Unassembled WGS sequence"/>
</dbReference>
<dbReference type="GO" id="GO:0005634">
    <property type="term" value="C:nucleus"/>
    <property type="evidence" value="ECO:0007669"/>
    <property type="project" value="TreeGrafter"/>
</dbReference>
<accession>F4S384</accession>
<dbReference type="InParanoid" id="F4S384"/>
<dbReference type="EMBL" id="GL883142">
    <property type="protein sequence ID" value="EGG00940.1"/>
    <property type="molecule type" value="Genomic_DNA"/>
</dbReference>
<reference evidence="3" key="1">
    <citation type="journal article" date="2011" name="Proc. Natl. Acad. Sci. U.S.A.">
        <title>Obligate biotrophy features unraveled by the genomic analysis of rust fungi.</title>
        <authorList>
            <person name="Duplessis S."/>
            <person name="Cuomo C.A."/>
            <person name="Lin Y.-C."/>
            <person name="Aerts A."/>
            <person name="Tisserant E."/>
            <person name="Veneault-Fourrey C."/>
            <person name="Joly D.L."/>
            <person name="Hacquard S."/>
            <person name="Amselem J."/>
            <person name="Cantarel B.L."/>
            <person name="Chiu R."/>
            <person name="Coutinho P.M."/>
            <person name="Feau N."/>
            <person name="Field M."/>
            <person name="Frey P."/>
            <person name="Gelhaye E."/>
            <person name="Goldberg J."/>
            <person name="Grabherr M.G."/>
            <person name="Kodira C.D."/>
            <person name="Kohler A."/>
            <person name="Kuees U."/>
            <person name="Lindquist E.A."/>
            <person name="Lucas S.M."/>
            <person name="Mago R."/>
            <person name="Mauceli E."/>
            <person name="Morin E."/>
            <person name="Murat C."/>
            <person name="Pangilinan J.L."/>
            <person name="Park R."/>
            <person name="Pearson M."/>
            <person name="Quesneville H."/>
            <person name="Rouhier N."/>
            <person name="Sakthikumar S."/>
            <person name="Salamov A.A."/>
            <person name="Schmutz J."/>
            <person name="Selles B."/>
            <person name="Shapiro H."/>
            <person name="Tanguay P."/>
            <person name="Tuskan G.A."/>
            <person name="Henrissat B."/>
            <person name="Van de Peer Y."/>
            <person name="Rouze P."/>
            <person name="Ellis J.G."/>
            <person name="Dodds P.N."/>
            <person name="Schein J.E."/>
            <person name="Zhong S."/>
            <person name="Hamelin R.C."/>
            <person name="Grigoriev I.V."/>
            <person name="Szabo L.J."/>
            <person name="Martin F."/>
        </authorList>
    </citation>
    <scope>NUCLEOTIDE SEQUENCE [LARGE SCALE GENOMIC DNA]</scope>
    <source>
        <strain evidence="3">98AG31 / pathotype 3-4-7</strain>
    </source>
</reference>
<feature type="compositionally biased region" description="Low complexity" evidence="1">
    <location>
        <begin position="254"/>
        <end position="265"/>
    </location>
</feature>
<dbReference type="InterPro" id="IPR019193">
    <property type="entry name" value="UBQ-conj_enz_E2-bd_prot"/>
</dbReference>
<dbReference type="GO" id="GO:0061630">
    <property type="term" value="F:ubiquitin protein ligase activity"/>
    <property type="evidence" value="ECO:0007669"/>
    <property type="project" value="TreeGrafter"/>
</dbReference>
<dbReference type="OrthoDB" id="66510at2759"/>
<dbReference type="PANTHER" id="PTHR31531:SF2">
    <property type="entry name" value="E3 UBIQUITIN-PROTEIN LIGASE E3D"/>
    <property type="match status" value="1"/>
</dbReference>
<dbReference type="GO" id="GO:0000209">
    <property type="term" value="P:protein polyubiquitination"/>
    <property type="evidence" value="ECO:0007669"/>
    <property type="project" value="TreeGrafter"/>
</dbReference>
<dbReference type="GO" id="GO:0031624">
    <property type="term" value="F:ubiquitin conjugating enzyme binding"/>
    <property type="evidence" value="ECO:0007669"/>
    <property type="project" value="TreeGrafter"/>
</dbReference>
<name>F4S384_MELLP</name>
<dbReference type="GO" id="GO:0005829">
    <property type="term" value="C:cytosol"/>
    <property type="evidence" value="ECO:0007669"/>
    <property type="project" value="TreeGrafter"/>
</dbReference>
<dbReference type="AlphaFoldDB" id="F4S384"/>
<dbReference type="GO" id="GO:0006513">
    <property type="term" value="P:protein monoubiquitination"/>
    <property type="evidence" value="ECO:0007669"/>
    <property type="project" value="TreeGrafter"/>
</dbReference>
<dbReference type="VEuPathDB" id="FungiDB:MELLADRAFT_92911"/>
<dbReference type="eggNOG" id="KOG4784">
    <property type="taxonomic scope" value="Eukaryota"/>
</dbReference>
<dbReference type="KEGG" id="mlr:MELLADRAFT_92911"/>
<dbReference type="HOGENOM" id="CLU_505351_0_0_1"/>
<dbReference type="GO" id="GO:0030332">
    <property type="term" value="F:cyclin binding"/>
    <property type="evidence" value="ECO:0007669"/>
    <property type="project" value="TreeGrafter"/>
</dbReference>
<dbReference type="RefSeq" id="XP_007415788.1">
    <property type="nucleotide sequence ID" value="XM_007415726.1"/>
</dbReference>
<dbReference type="GO" id="GO:0043161">
    <property type="term" value="P:proteasome-mediated ubiquitin-dependent protein catabolic process"/>
    <property type="evidence" value="ECO:0007669"/>
    <property type="project" value="TreeGrafter"/>
</dbReference>
<sequence>MLHPYQQIPNRPTTFDEKYQGDLDNILSAIDRLYTNSPQLSNQRAQLKLPSKDLLSLDLVISSIERTAARRLDTQRASLPTLVSQGVAAMGWCVESRSSTLEEEGPAELELLDRLERAGSRRYTNQCSPIPPIEQQPSLMTLYTQSMRENDAMEAILSKTGEGRMSNQDALLRKNRLSIPISLATSTLTRSGVELDTATIHDDDMTSDKIGLLQGGQFPAPTPTHRSQSMPNIFKKNKTHTTPPQKRSLFGKKSSNPPNSTSSNPRDSAEDPFRMPSLIDYPLANFLNDISNQDLDTSNDHVTSPDVQQEDLMIEKPDQIRWATEVALRIGTTNVWLWRHDGRMILNESIEYRLDGSDFIEFTVKEVHFPDEVFRVLLPVKIKAEKERKEGLIVFWNEVEDLNKESEMERVKEEFYGVQDWNRNKPDRIDCRRCGNGLKEDLKKIEKYLGLPSEGWEDFVEYWICHETDDHGGYFDGKKKKGDWKRDVRENEGFVGDKFVELKEDLREAQGGGRGGLGWKVKEQFVSDSSNRRNHSRFL</sequence>
<dbReference type="GO" id="GO:0051865">
    <property type="term" value="P:protein autoubiquitination"/>
    <property type="evidence" value="ECO:0007669"/>
    <property type="project" value="TreeGrafter"/>
</dbReference>
<dbReference type="Pfam" id="PF09814">
    <property type="entry name" value="HECT_2"/>
    <property type="match status" value="1"/>
</dbReference>